<protein>
    <submittedName>
        <fullName evidence="2">Thiamine pyrophosphate-binding protein</fullName>
    </submittedName>
</protein>
<sequence>VTVHQGPGLTNAVTGIAEAAKSGTPLLVVAGETAAAAVRSNFRIDQAAIAAAVGAVPERVHSPQTALDDVARACRTAVAERRTVLLG</sequence>
<dbReference type="EMBL" id="JAAGLI010000370">
    <property type="protein sequence ID" value="NEA23760.1"/>
    <property type="molecule type" value="Genomic_DNA"/>
</dbReference>
<accession>A0A6L9QEC9</accession>
<proteinExistence type="predicted"/>
<dbReference type="CDD" id="cd07035">
    <property type="entry name" value="TPP_PYR_POX_like"/>
    <property type="match status" value="1"/>
</dbReference>
<dbReference type="Gene3D" id="3.40.50.970">
    <property type="match status" value="1"/>
</dbReference>
<dbReference type="SUPFAM" id="SSF52518">
    <property type="entry name" value="Thiamin diphosphate-binding fold (THDP-binding)"/>
    <property type="match status" value="1"/>
</dbReference>
<dbReference type="InterPro" id="IPR012001">
    <property type="entry name" value="Thiamin_PyroP_enz_TPP-bd_dom"/>
</dbReference>
<evidence type="ECO:0000313" key="2">
    <source>
        <dbReference type="EMBL" id="NEA23760.1"/>
    </source>
</evidence>
<feature type="non-terminal residue" evidence="2">
    <location>
        <position position="1"/>
    </location>
</feature>
<dbReference type="RefSeq" id="WP_275406781.1">
    <property type="nucleotide sequence ID" value="NZ_JAAGLI010000370.1"/>
</dbReference>
<name>A0A6L9QEC9_9ACTN</name>
<dbReference type="GO" id="GO:0000287">
    <property type="term" value="F:magnesium ion binding"/>
    <property type="evidence" value="ECO:0007669"/>
    <property type="project" value="UniProtKB-ARBA"/>
</dbReference>
<dbReference type="AlphaFoldDB" id="A0A6L9QEC9"/>
<dbReference type="InterPro" id="IPR029061">
    <property type="entry name" value="THDP-binding"/>
</dbReference>
<evidence type="ECO:0000313" key="3">
    <source>
        <dbReference type="Proteomes" id="UP000475532"/>
    </source>
</evidence>
<reference evidence="2 3" key="1">
    <citation type="submission" date="2020-01" db="EMBL/GenBank/DDBJ databases">
        <title>Insect and environment-associated Actinomycetes.</title>
        <authorList>
            <person name="Currrie C."/>
            <person name="Chevrette M."/>
            <person name="Carlson C."/>
            <person name="Stubbendieck R."/>
            <person name="Wendt-Pienkowski E."/>
        </authorList>
    </citation>
    <scope>NUCLEOTIDE SEQUENCE [LARGE SCALE GENOMIC DNA]</scope>
    <source>
        <strain evidence="2 3">SID10258</strain>
    </source>
</reference>
<feature type="domain" description="Thiamine pyrophosphate enzyme N-terminal TPP-binding" evidence="1">
    <location>
        <begin position="1"/>
        <end position="39"/>
    </location>
</feature>
<gene>
    <name evidence="2" type="ORF">G3I70_14835</name>
</gene>
<dbReference type="Proteomes" id="UP000475532">
    <property type="component" value="Unassembled WGS sequence"/>
</dbReference>
<dbReference type="GO" id="GO:0030976">
    <property type="term" value="F:thiamine pyrophosphate binding"/>
    <property type="evidence" value="ECO:0007669"/>
    <property type="project" value="InterPro"/>
</dbReference>
<feature type="non-terminal residue" evidence="2">
    <location>
        <position position="87"/>
    </location>
</feature>
<evidence type="ECO:0000259" key="1">
    <source>
        <dbReference type="Pfam" id="PF02776"/>
    </source>
</evidence>
<organism evidence="2 3">
    <name type="scientific">Actinomadura bangladeshensis</name>
    <dbReference type="NCBI Taxonomy" id="453573"/>
    <lineage>
        <taxon>Bacteria</taxon>
        <taxon>Bacillati</taxon>
        <taxon>Actinomycetota</taxon>
        <taxon>Actinomycetes</taxon>
        <taxon>Streptosporangiales</taxon>
        <taxon>Thermomonosporaceae</taxon>
        <taxon>Actinomadura</taxon>
    </lineage>
</organism>
<dbReference type="Pfam" id="PF02776">
    <property type="entry name" value="TPP_enzyme_N"/>
    <property type="match status" value="1"/>
</dbReference>
<comment type="caution">
    <text evidence="2">The sequence shown here is derived from an EMBL/GenBank/DDBJ whole genome shotgun (WGS) entry which is preliminary data.</text>
</comment>